<comment type="similarity">
    <text evidence="2">Belongs to the FliQ/MopD/SpaQ family.</text>
</comment>
<evidence type="ECO:0000256" key="4">
    <source>
        <dbReference type="ARBA" id="ARBA00022692"/>
    </source>
</evidence>
<dbReference type="RefSeq" id="WP_067753891.1">
    <property type="nucleotide sequence ID" value="NZ_LT907988.1"/>
</dbReference>
<evidence type="ECO:0000256" key="2">
    <source>
        <dbReference type="ARBA" id="ARBA00006156"/>
    </source>
</evidence>
<dbReference type="EMBL" id="LT907988">
    <property type="protein sequence ID" value="SOE47023.1"/>
    <property type="molecule type" value="Genomic_DNA"/>
</dbReference>
<gene>
    <name evidence="8" type="ORF">ODI_03544</name>
    <name evidence="9" type="ORF">ODI_R0602</name>
</gene>
<reference evidence="9 10" key="2">
    <citation type="submission" date="2017-08" db="EMBL/GenBank/DDBJ databases">
        <authorList>
            <person name="de Groot N.N."/>
        </authorList>
    </citation>
    <scope>NUCLEOTIDE SEQUENCE [LARGE SCALE GENOMIC DNA]</scope>
    <source>
        <strain evidence="9">Orrdi1</strain>
    </source>
</reference>
<dbReference type="OrthoDB" id="8780569at2"/>
<keyword evidence="10" id="KW-1185">Reference proteome</keyword>
<dbReference type="PANTHER" id="PTHR34040">
    <property type="entry name" value="FLAGELLAR BIOSYNTHETIC PROTEIN FLIQ"/>
    <property type="match status" value="1"/>
</dbReference>
<dbReference type="PRINTS" id="PR00952">
    <property type="entry name" value="TYPE3IMQPROT"/>
</dbReference>
<dbReference type="GO" id="GO:0009306">
    <property type="term" value="P:protein secretion"/>
    <property type="evidence" value="ECO:0007669"/>
    <property type="project" value="InterPro"/>
</dbReference>
<feature type="transmembrane region" description="Helical" evidence="7">
    <location>
        <begin position="55"/>
        <end position="77"/>
    </location>
</feature>
<keyword evidence="3" id="KW-1003">Cell membrane</keyword>
<protein>
    <submittedName>
        <fullName evidence="8">Type III secretion inner membrane protein (YscS,homologous to flagellar export components)</fullName>
    </submittedName>
</protein>
<keyword evidence="8" id="KW-0969">Cilium</keyword>
<sequence length="87" mass="9089">MEVENLISITTEGLLLCLYVSLPVVLVSAVTGLLVAFVQGITAMQEAMLAHLIKLLVVTVTIALGAAAGGIAILRFAENLLMRVVPS</sequence>
<dbReference type="InterPro" id="IPR002191">
    <property type="entry name" value="Bac_export_3"/>
</dbReference>
<keyword evidence="5 7" id="KW-1133">Transmembrane helix</keyword>
<feature type="transmembrane region" description="Helical" evidence="7">
    <location>
        <begin position="20"/>
        <end position="43"/>
    </location>
</feature>
<keyword evidence="4 7" id="KW-0812">Transmembrane</keyword>
<name>A0A1C3K282_9BURK</name>
<keyword evidence="8" id="KW-0282">Flagellum</keyword>
<dbReference type="GO" id="GO:0005886">
    <property type="term" value="C:plasma membrane"/>
    <property type="evidence" value="ECO:0007669"/>
    <property type="project" value="UniProtKB-SubCell"/>
</dbReference>
<dbReference type="Proteomes" id="UP000078558">
    <property type="component" value="Chromosome I"/>
</dbReference>
<evidence type="ECO:0000256" key="6">
    <source>
        <dbReference type="ARBA" id="ARBA00023136"/>
    </source>
</evidence>
<comment type="subcellular location">
    <subcellularLocation>
        <location evidence="1">Cell membrane</location>
        <topology evidence="1">Multi-pass membrane protein</topology>
    </subcellularLocation>
</comment>
<proteinExistence type="inferred from homology"/>
<evidence type="ECO:0000313" key="9">
    <source>
        <dbReference type="EMBL" id="SOE47023.1"/>
    </source>
</evidence>
<dbReference type="STRING" id="1851544.ODI_03544"/>
<evidence type="ECO:0000256" key="1">
    <source>
        <dbReference type="ARBA" id="ARBA00004651"/>
    </source>
</evidence>
<dbReference type="PANTHER" id="PTHR34040:SF7">
    <property type="entry name" value="SURFACE PRESENTATION OF ANTIGENS PROTEIN SPAQ"/>
    <property type="match status" value="1"/>
</dbReference>
<evidence type="ECO:0000256" key="3">
    <source>
        <dbReference type="ARBA" id="ARBA00022475"/>
    </source>
</evidence>
<keyword evidence="6 7" id="KW-0472">Membrane</keyword>
<accession>A0A1C3K282</accession>
<evidence type="ECO:0000313" key="8">
    <source>
        <dbReference type="EMBL" id="SBT25616.1"/>
    </source>
</evidence>
<dbReference type="AlphaFoldDB" id="A0A1C3K282"/>
<reference evidence="8 10" key="1">
    <citation type="submission" date="2016-06" db="EMBL/GenBank/DDBJ databases">
        <authorList>
            <person name="Kjaerup R.B."/>
            <person name="Dalgaard T.S."/>
            <person name="Juul-Madsen H.R."/>
        </authorList>
    </citation>
    <scope>NUCLEOTIDE SEQUENCE [LARGE SCALE GENOMIC DNA]</scope>
    <source>
        <strain evidence="8">Orrdi1</strain>
    </source>
</reference>
<dbReference type="KEGG" id="odi:ODI_R0602"/>
<dbReference type="Pfam" id="PF01313">
    <property type="entry name" value="Bac_export_3"/>
    <property type="match status" value="1"/>
</dbReference>
<evidence type="ECO:0000256" key="7">
    <source>
        <dbReference type="SAM" id="Phobius"/>
    </source>
</evidence>
<dbReference type="EMBL" id="FLRC01000021">
    <property type="protein sequence ID" value="SBT25616.1"/>
    <property type="molecule type" value="Genomic_DNA"/>
</dbReference>
<evidence type="ECO:0000313" key="10">
    <source>
        <dbReference type="Proteomes" id="UP000078558"/>
    </source>
</evidence>
<evidence type="ECO:0000256" key="5">
    <source>
        <dbReference type="ARBA" id="ARBA00022989"/>
    </source>
</evidence>
<keyword evidence="8" id="KW-0966">Cell projection</keyword>
<organism evidence="8 10">
    <name type="scientific">Orrella dioscoreae</name>
    <dbReference type="NCBI Taxonomy" id="1851544"/>
    <lineage>
        <taxon>Bacteria</taxon>
        <taxon>Pseudomonadati</taxon>
        <taxon>Pseudomonadota</taxon>
        <taxon>Betaproteobacteria</taxon>
        <taxon>Burkholderiales</taxon>
        <taxon>Alcaligenaceae</taxon>
        <taxon>Orrella</taxon>
    </lineage>
</organism>